<dbReference type="Gene3D" id="1.10.287.1260">
    <property type="match status" value="1"/>
</dbReference>
<dbReference type="PANTHER" id="PTHR30221:SF1">
    <property type="entry name" value="SMALL-CONDUCTANCE MECHANOSENSITIVE CHANNEL"/>
    <property type="match status" value="1"/>
</dbReference>
<keyword evidence="6 8" id="KW-0472">Membrane</keyword>
<gene>
    <name evidence="11" type="ORF">DVS28_a1049</name>
</gene>
<evidence type="ECO:0000256" key="2">
    <source>
        <dbReference type="ARBA" id="ARBA00008017"/>
    </source>
</evidence>
<evidence type="ECO:0008006" key="13">
    <source>
        <dbReference type="Google" id="ProtNLM"/>
    </source>
</evidence>
<evidence type="ECO:0000259" key="9">
    <source>
        <dbReference type="Pfam" id="PF00924"/>
    </source>
</evidence>
<protein>
    <recommendedName>
        <fullName evidence="13">Mechanosensitive ion channel family protein</fullName>
    </recommendedName>
</protein>
<dbReference type="OrthoDB" id="9792218at2"/>
<evidence type="ECO:0000313" key="12">
    <source>
        <dbReference type="Proteomes" id="UP000264006"/>
    </source>
</evidence>
<organism evidence="11 12">
    <name type="scientific">Euzebya pacifica</name>
    <dbReference type="NCBI Taxonomy" id="1608957"/>
    <lineage>
        <taxon>Bacteria</taxon>
        <taxon>Bacillati</taxon>
        <taxon>Actinomycetota</taxon>
        <taxon>Nitriliruptoria</taxon>
        <taxon>Euzebyales</taxon>
    </lineage>
</organism>
<evidence type="ECO:0000313" key="11">
    <source>
        <dbReference type="EMBL" id="AXV05750.1"/>
    </source>
</evidence>
<keyword evidence="3" id="KW-1003">Cell membrane</keyword>
<dbReference type="InterPro" id="IPR006685">
    <property type="entry name" value="MscS_channel_2nd"/>
</dbReference>
<dbReference type="InterPro" id="IPR023408">
    <property type="entry name" value="MscS_beta-dom_sf"/>
</dbReference>
<feature type="transmembrane region" description="Helical" evidence="8">
    <location>
        <begin position="108"/>
        <end position="126"/>
    </location>
</feature>
<dbReference type="SUPFAM" id="SSF50182">
    <property type="entry name" value="Sm-like ribonucleoproteins"/>
    <property type="match status" value="1"/>
</dbReference>
<feature type="domain" description="Mechanosensitive ion channel MscS C-terminal" evidence="10">
    <location>
        <begin position="202"/>
        <end position="285"/>
    </location>
</feature>
<keyword evidence="12" id="KW-1185">Reference proteome</keyword>
<dbReference type="InterPro" id="IPR049278">
    <property type="entry name" value="MS_channel_C"/>
</dbReference>
<accession>A0A346XU53</accession>
<dbReference type="PANTHER" id="PTHR30221">
    <property type="entry name" value="SMALL-CONDUCTANCE MECHANOSENSITIVE CHANNEL"/>
    <property type="match status" value="1"/>
</dbReference>
<feature type="region of interest" description="Disordered" evidence="7">
    <location>
        <begin position="1"/>
        <end position="21"/>
    </location>
</feature>
<dbReference type="InterPro" id="IPR008910">
    <property type="entry name" value="MSC_TM_helix"/>
</dbReference>
<evidence type="ECO:0000256" key="4">
    <source>
        <dbReference type="ARBA" id="ARBA00022692"/>
    </source>
</evidence>
<evidence type="ECO:0000256" key="6">
    <source>
        <dbReference type="ARBA" id="ARBA00023136"/>
    </source>
</evidence>
<dbReference type="Gene3D" id="2.30.30.60">
    <property type="match status" value="1"/>
</dbReference>
<name>A0A346XU53_9ACTN</name>
<dbReference type="Pfam" id="PF00924">
    <property type="entry name" value="MS_channel_2nd"/>
    <property type="match status" value="1"/>
</dbReference>
<dbReference type="EMBL" id="CP031165">
    <property type="protein sequence ID" value="AXV05750.1"/>
    <property type="molecule type" value="Genomic_DNA"/>
</dbReference>
<evidence type="ECO:0000256" key="5">
    <source>
        <dbReference type="ARBA" id="ARBA00022989"/>
    </source>
</evidence>
<dbReference type="AlphaFoldDB" id="A0A346XU53"/>
<evidence type="ECO:0000256" key="8">
    <source>
        <dbReference type="SAM" id="Phobius"/>
    </source>
</evidence>
<dbReference type="SUPFAM" id="SSF82689">
    <property type="entry name" value="Mechanosensitive channel protein MscS (YggB), C-terminal domain"/>
    <property type="match status" value="1"/>
</dbReference>
<dbReference type="GO" id="GO:0008381">
    <property type="term" value="F:mechanosensitive monoatomic ion channel activity"/>
    <property type="evidence" value="ECO:0007669"/>
    <property type="project" value="InterPro"/>
</dbReference>
<proteinExistence type="inferred from homology"/>
<dbReference type="Gene3D" id="3.30.70.100">
    <property type="match status" value="1"/>
</dbReference>
<evidence type="ECO:0000256" key="3">
    <source>
        <dbReference type="ARBA" id="ARBA00022475"/>
    </source>
</evidence>
<feature type="transmembrane region" description="Helical" evidence="8">
    <location>
        <begin position="43"/>
        <end position="64"/>
    </location>
</feature>
<sequence>MRTILAQSATPTPDPGVDVDPSARITEGTEDVLRSVTEQIPQILLAIVVVVLFVLLGRLVAMLVRKALSSTTDRSESFLDVMSRLARGAVLFVGILIALVIAVPSVDLAAVIGGLGISSVAIGFAFKDILQNTLAGLLLLFRQPFEIGDQIEVAGHTGTVEAITIRETRLKTYDGQRILIPNSDVYSSSVRVQTAYDVVRSVVAVGVDYDADLERAKQVALDAVQGVEGVESDPAPQTLYTQLGTSTIDFDVRYWSSSRQADIRTVQDRVVVALTNALNEAGIAMPADVIELDARASFSDAVTRSRQDQTG</sequence>
<keyword evidence="5 8" id="KW-1133">Transmembrane helix</keyword>
<evidence type="ECO:0000256" key="7">
    <source>
        <dbReference type="SAM" id="MobiDB-lite"/>
    </source>
</evidence>
<dbReference type="GO" id="GO:0005886">
    <property type="term" value="C:plasma membrane"/>
    <property type="evidence" value="ECO:0007669"/>
    <property type="project" value="UniProtKB-SubCell"/>
</dbReference>
<feature type="domain" description="Mechanosensitive ion channel MscS" evidence="9">
    <location>
        <begin position="128"/>
        <end position="190"/>
    </location>
</feature>
<feature type="transmembrane region" description="Helical" evidence="8">
    <location>
        <begin position="85"/>
        <end position="102"/>
    </location>
</feature>
<evidence type="ECO:0000256" key="1">
    <source>
        <dbReference type="ARBA" id="ARBA00004651"/>
    </source>
</evidence>
<dbReference type="InterPro" id="IPR010920">
    <property type="entry name" value="LSM_dom_sf"/>
</dbReference>
<reference evidence="11 12" key="1">
    <citation type="submission" date="2018-09" db="EMBL/GenBank/DDBJ databases">
        <title>Complete genome sequence of Euzebya sp. DY32-46 isolated from seawater of Pacific Ocean.</title>
        <authorList>
            <person name="Xu L."/>
            <person name="Wu Y.-H."/>
            <person name="Xu X.-W."/>
        </authorList>
    </citation>
    <scope>NUCLEOTIDE SEQUENCE [LARGE SCALE GENOMIC DNA]</scope>
    <source>
        <strain evidence="11 12">DY32-46</strain>
    </source>
</reference>
<dbReference type="Pfam" id="PF21082">
    <property type="entry name" value="MS_channel_3rd"/>
    <property type="match status" value="1"/>
</dbReference>
<dbReference type="KEGG" id="euz:DVS28_a1049"/>
<dbReference type="SUPFAM" id="SSF82861">
    <property type="entry name" value="Mechanosensitive channel protein MscS (YggB), transmembrane region"/>
    <property type="match status" value="1"/>
</dbReference>
<keyword evidence="4 8" id="KW-0812">Transmembrane</keyword>
<dbReference type="Proteomes" id="UP000264006">
    <property type="component" value="Chromosome"/>
</dbReference>
<dbReference type="RefSeq" id="WP_114590512.1">
    <property type="nucleotide sequence ID" value="NZ_CP031165.1"/>
</dbReference>
<evidence type="ECO:0000259" key="10">
    <source>
        <dbReference type="Pfam" id="PF21082"/>
    </source>
</evidence>
<dbReference type="Pfam" id="PF05552">
    <property type="entry name" value="MS_channel_1st_1"/>
    <property type="match status" value="1"/>
</dbReference>
<dbReference type="InterPro" id="IPR011066">
    <property type="entry name" value="MscS_channel_C_sf"/>
</dbReference>
<dbReference type="InterPro" id="IPR045275">
    <property type="entry name" value="MscS_archaea/bacteria_type"/>
</dbReference>
<comment type="similarity">
    <text evidence="2">Belongs to the MscS (TC 1.A.23) family.</text>
</comment>
<comment type="subcellular location">
    <subcellularLocation>
        <location evidence="1">Cell membrane</location>
        <topology evidence="1">Multi-pass membrane protein</topology>
    </subcellularLocation>
</comment>
<dbReference type="InterPro" id="IPR011014">
    <property type="entry name" value="MscS_channel_TM-2"/>
</dbReference>